<dbReference type="EMBL" id="GL376615">
    <property type="status" value="NOT_ANNOTATED_CDS"/>
    <property type="molecule type" value="Genomic_DNA"/>
</dbReference>
<keyword evidence="1" id="KW-0812">Transmembrane</keyword>
<keyword evidence="1" id="KW-0472">Membrane</keyword>
<proteinExistence type="predicted"/>
<dbReference type="Pfam" id="PF06966">
    <property type="entry name" value="DUF1295"/>
    <property type="match status" value="1"/>
</dbReference>
<sequence length="321" mass="36542">MAADDDATLSGGIMLLVSLAVTVLMQCSFFAVAFLCQFDKVTDLAGTLNFFTLAALCLVVQDLYATRAIVVTTLVCVWALRLGSHLLLRVIKRGKDERFDEMRANCLSFFGFWVFQIVWVFVVSLPVILVNSSDAFQQDDKASNHAFAQPQDIVGIVIWGVGFLIEWAADASKERFYEDKSNKGKLLRTNVWRYSRHPNYFGEILCWIGITIIASVTFTGSQQWFYVSVLSPILTFVLLMFLSGIPMAEERYDARFGLQPFYLDYKKSTSPLICLPPALYRRIPRAVKRMLFFEFDMYSRKLRELQAQQAHDSTTAYNSIP</sequence>
<evidence type="ECO:0000313" key="3">
    <source>
        <dbReference type="Proteomes" id="UP000019132"/>
    </source>
</evidence>
<dbReference type="OMA" id="FQMLWVW"/>
<accession>K3WXP9</accession>
<dbReference type="PANTHER" id="PTHR32251">
    <property type="entry name" value="3-OXO-5-ALPHA-STEROID 4-DEHYDROGENASE"/>
    <property type="match status" value="1"/>
</dbReference>
<dbReference type="AlphaFoldDB" id="K3WXP9"/>
<feature type="transmembrane region" description="Helical" evidence="1">
    <location>
        <begin position="67"/>
        <end position="88"/>
    </location>
</feature>
<reference evidence="3" key="2">
    <citation type="submission" date="2010-04" db="EMBL/GenBank/DDBJ databases">
        <authorList>
            <person name="Buell R."/>
            <person name="Hamilton J."/>
            <person name="Hostetler J."/>
        </authorList>
    </citation>
    <scope>NUCLEOTIDE SEQUENCE [LARGE SCALE GENOMIC DNA]</scope>
    <source>
        <strain evidence="3">DAOM:BR144</strain>
    </source>
</reference>
<reference evidence="3" key="1">
    <citation type="journal article" date="2010" name="Genome Biol.">
        <title>Genome sequence of the necrotrophic plant pathogen Pythium ultimum reveals original pathogenicity mechanisms and effector repertoire.</title>
        <authorList>
            <person name="Levesque C.A."/>
            <person name="Brouwer H."/>
            <person name="Cano L."/>
            <person name="Hamilton J.P."/>
            <person name="Holt C."/>
            <person name="Huitema E."/>
            <person name="Raffaele S."/>
            <person name="Robideau G.P."/>
            <person name="Thines M."/>
            <person name="Win J."/>
            <person name="Zerillo M.M."/>
            <person name="Beakes G.W."/>
            <person name="Boore J.L."/>
            <person name="Busam D."/>
            <person name="Dumas B."/>
            <person name="Ferriera S."/>
            <person name="Fuerstenberg S.I."/>
            <person name="Gachon C.M."/>
            <person name="Gaulin E."/>
            <person name="Govers F."/>
            <person name="Grenville-Briggs L."/>
            <person name="Horner N."/>
            <person name="Hostetler J."/>
            <person name="Jiang R.H."/>
            <person name="Johnson J."/>
            <person name="Krajaejun T."/>
            <person name="Lin H."/>
            <person name="Meijer H.J."/>
            <person name="Moore B."/>
            <person name="Morris P."/>
            <person name="Phuntmart V."/>
            <person name="Puiu D."/>
            <person name="Shetty J."/>
            <person name="Stajich J.E."/>
            <person name="Tripathy S."/>
            <person name="Wawra S."/>
            <person name="van West P."/>
            <person name="Whitty B.R."/>
            <person name="Coutinho P.M."/>
            <person name="Henrissat B."/>
            <person name="Martin F."/>
            <person name="Thomas P.D."/>
            <person name="Tyler B.M."/>
            <person name="De Vries R.P."/>
            <person name="Kamoun S."/>
            <person name="Yandell M."/>
            <person name="Tisserat N."/>
            <person name="Buell C.R."/>
        </authorList>
    </citation>
    <scope>NUCLEOTIDE SEQUENCE</scope>
    <source>
        <strain evidence="3">DAOM:BR144</strain>
    </source>
</reference>
<dbReference type="PANTHER" id="PTHR32251:SF15">
    <property type="entry name" value="3-OXO-5-ALPHA-STEROID 4-DEHYDROGENASE (DUF1295)"/>
    <property type="match status" value="1"/>
</dbReference>
<dbReference type="VEuPathDB" id="FungiDB:PYU1_G009729"/>
<protein>
    <submittedName>
        <fullName evidence="2">Uncharacterized protein</fullName>
    </submittedName>
</protein>
<feature type="transmembrane region" description="Helical" evidence="1">
    <location>
        <begin position="200"/>
        <end position="218"/>
    </location>
</feature>
<dbReference type="Proteomes" id="UP000019132">
    <property type="component" value="Unassembled WGS sequence"/>
</dbReference>
<keyword evidence="3" id="KW-1185">Reference proteome</keyword>
<dbReference type="InParanoid" id="K3WXP9"/>
<dbReference type="PROSITE" id="PS50244">
    <property type="entry name" value="S5A_REDUCTASE"/>
    <property type="match status" value="1"/>
</dbReference>
<organism evidence="2 3">
    <name type="scientific">Globisporangium ultimum (strain ATCC 200006 / CBS 805.95 / DAOM BR144)</name>
    <name type="common">Pythium ultimum</name>
    <dbReference type="NCBI Taxonomy" id="431595"/>
    <lineage>
        <taxon>Eukaryota</taxon>
        <taxon>Sar</taxon>
        <taxon>Stramenopiles</taxon>
        <taxon>Oomycota</taxon>
        <taxon>Peronosporomycetes</taxon>
        <taxon>Pythiales</taxon>
        <taxon>Pythiaceae</taxon>
        <taxon>Globisporangium</taxon>
    </lineage>
</organism>
<reference evidence="2" key="3">
    <citation type="submission" date="2015-02" db="UniProtKB">
        <authorList>
            <consortium name="EnsemblProtists"/>
        </authorList>
    </citation>
    <scope>IDENTIFICATION</scope>
    <source>
        <strain evidence="2">DAOM BR144</strain>
    </source>
</reference>
<feature type="transmembrane region" description="Helical" evidence="1">
    <location>
        <begin position="12"/>
        <end position="36"/>
    </location>
</feature>
<keyword evidence="1" id="KW-1133">Transmembrane helix</keyword>
<feature type="transmembrane region" description="Helical" evidence="1">
    <location>
        <begin position="150"/>
        <end position="169"/>
    </location>
</feature>
<dbReference type="GO" id="GO:0016020">
    <property type="term" value="C:membrane"/>
    <property type="evidence" value="ECO:0007669"/>
    <property type="project" value="TreeGrafter"/>
</dbReference>
<feature type="transmembrane region" description="Helical" evidence="1">
    <location>
        <begin position="109"/>
        <end position="130"/>
    </location>
</feature>
<dbReference type="EnsemblProtists" id="PYU1_T009747">
    <property type="protein sequence ID" value="PYU1_T009747"/>
    <property type="gene ID" value="PYU1_G009729"/>
</dbReference>
<dbReference type="Gene3D" id="1.20.120.1630">
    <property type="match status" value="1"/>
</dbReference>
<name>K3WXP9_GLOUD</name>
<dbReference type="HOGENOM" id="CLU_043418_1_1_1"/>
<dbReference type="eggNOG" id="KOG4650">
    <property type="taxonomic scope" value="Eukaryota"/>
</dbReference>
<dbReference type="InterPro" id="IPR010721">
    <property type="entry name" value="UstE-like"/>
</dbReference>
<feature type="transmembrane region" description="Helical" evidence="1">
    <location>
        <begin position="43"/>
        <end position="61"/>
    </location>
</feature>
<evidence type="ECO:0000313" key="2">
    <source>
        <dbReference type="EnsemblProtists" id="PYU1_T009747"/>
    </source>
</evidence>
<evidence type="ECO:0000256" key="1">
    <source>
        <dbReference type="SAM" id="Phobius"/>
    </source>
</evidence>
<feature type="transmembrane region" description="Helical" evidence="1">
    <location>
        <begin position="224"/>
        <end position="245"/>
    </location>
</feature>